<dbReference type="EMBL" id="JBHTNF010000017">
    <property type="protein sequence ID" value="MFD1330066.1"/>
    <property type="molecule type" value="Genomic_DNA"/>
</dbReference>
<reference evidence="2" key="1">
    <citation type="journal article" date="2019" name="Int. J. Syst. Evol. Microbiol.">
        <title>The Global Catalogue of Microorganisms (GCM) 10K type strain sequencing project: providing services to taxonomists for standard genome sequencing and annotation.</title>
        <authorList>
            <consortium name="The Broad Institute Genomics Platform"/>
            <consortium name="The Broad Institute Genome Sequencing Center for Infectious Disease"/>
            <person name="Wu L."/>
            <person name="Ma J."/>
        </authorList>
    </citation>
    <scope>NUCLEOTIDE SEQUENCE [LARGE SCALE GENOMIC DNA]</scope>
    <source>
        <strain evidence="2">CCUG 55609</strain>
    </source>
</reference>
<evidence type="ECO:0000313" key="1">
    <source>
        <dbReference type="EMBL" id="MFD1330066.1"/>
    </source>
</evidence>
<accession>A0ABW3Z1H7</accession>
<evidence type="ECO:0000313" key="2">
    <source>
        <dbReference type="Proteomes" id="UP001597173"/>
    </source>
</evidence>
<keyword evidence="2" id="KW-1185">Reference proteome</keyword>
<organism evidence="1 2">
    <name type="scientific">Mycoplana ramosa</name>
    <name type="common">Mycoplana bullata</name>
    <dbReference type="NCBI Taxonomy" id="40837"/>
    <lineage>
        <taxon>Bacteria</taxon>
        <taxon>Pseudomonadati</taxon>
        <taxon>Pseudomonadota</taxon>
        <taxon>Alphaproteobacteria</taxon>
        <taxon>Hyphomicrobiales</taxon>
        <taxon>Rhizobiaceae</taxon>
        <taxon>Mycoplana</taxon>
    </lineage>
</organism>
<protein>
    <submittedName>
        <fullName evidence="1">Uncharacterized protein</fullName>
    </submittedName>
</protein>
<gene>
    <name evidence="1" type="ORF">ACFQ33_19435</name>
</gene>
<name>A0ABW3Z1H7_MYCRA</name>
<comment type="caution">
    <text evidence="1">The sequence shown here is derived from an EMBL/GenBank/DDBJ whole genome shotgun (WGS) entry which is preliminary data.</text>
</comment>
<dbReference type="RefSeq" id="WP_374836241.1">
    <property type="nucleotide sequence ID" value="NZ_JBHEEW010000002.1"/>
</dbReference>
<sequence>MTDTSSNTALSPVLLSAFTTHRREATRPIAYRTDGFDEKFDDDVLFYDIFRRADGMVTLLGPPLFNLAQFIRPDSIRAMPSRQPCPFRVRRLDRQVQLIVNVPETCKALEISLDGASVEVEIRPGKAALFAGRRVLLTQSKNNELTWIRDWATFAQRFHGADAVLLYDNASDRYGTEEVEDELRRIDGIKAIQVLSWPFKFGPQGLDATRFWDSDFCQMGAWEHARWRFLADARSVQAGDVDELVLSQRGQSVFAAAENDRFGVVRYRGRWVVATDRTPPVNAGTLLRHRDYDTVMRERIARRFGLFPYDTMASAPKWTVVPKRCPPWAQWAVHRITGWLAAHRITREFSHRHFREIGSNWKYARLTRDSYDPELHEIDPVLVAHLRGEAGT</sequence>
<dbReference type="Proteomes" id="UP001597173">
    <property type="component" value="Unassembled WGS sequence"/>
</dbReference>
<proteinExistence type="predicted"/>